<reference evidence="1" key="1">
    <citation type="submission" date="2020-11" db="EMBL/GenBank/DDBJ databases">
        <authorList>
            <person name="Tran Van P."/>
        </authorList>
    </citation>
    <scope>NUCLEOTIDE SEQUENCE</scope>
</reference>
<organism evidence="1">
    <name type="scientific">Cyprideis torosa</name>
    <dbReference type="NCBI Taxonomy" id="163714"/>
    <lineage>
        <taxon>Eukaryota</taxon>
        <taxon>Metazoa</taxon>
        <taxon>Ecdysozoa</taxon>
        <taxon>Arthropoda</taxon>
        <taxon>Crustacea</taxon>
        <taxon>Oligostraca</taxon>
        <taxon>Ostracoda</taxon>
        <taxon>Podocopa</taxon>
        <taxon>Podocopida</taxon>
        <taxon>Cytherocopina</taxon>
        <taxon>Cytheroidea</taxon>
        <taxon>Cytherideidae</taxon>
        <taxon>Cyprideis</taxon>
    </lineage>
</organism>
<dbReference type="Pfam" id="PF00028">
    <property type="entry name" value="Cadherin"/>
    <property type="match status" value="1"/>
</dbReference>
<protein>
    <submittedName>
        <fullName evidence="1">Uncharacterized protein</fullName>
    </submittedName>
</protein>
<name>A0A7R8WFQ7_9CRUS</name>
<dbReference type="OrthoDB" id="10029135at2759"/>
<dbReference type="InterPro" id="IPR002126">
    <property type="entry name" value="Cadherin-like_dom"/>
</dbReference>
<dbReference type="GO" id="GO:0016020">
    <property type="term" value="C:membrane"/>
    <property type="evidence" value="ECO:0007669"/>
    <property type="project" value="InterPro"/>
</dbReference>
<dbReference type="SUPFAM" id="SSF49313">
    <property type="entry name" value="Cadherin-like"/>
    <property type="match status" value="1"/>
</dbReference>
<dbReference type="EMBL" id="OB663015">
    <property type="protein sequence ID" value="CAD7230857.1"/>
    <property type="molecule type" value="Genomic_DNA"/>
</dbReference>
<dbReference type="InterPro" id="IPR015919">
    <property type="entry name" value="Cadherin-like_sf"/>
</dbReference>
<dbReference type="CDD" id="cd11304">
    <property type="entry name" value="Cadherin_repeat"/>
    <property type="match status" value="1"/>
</dbReference>
<dbReference type="AlphaFoldDB" id="A0A7R8WFQ7"/>
<sequence>MGMLDDFLFGGGFTTTVGYLFGGGFTTAVGFLFRGGFTTAAVDDDRGSAGQVLFSLLDPEDLFIIEPSSGIVRTKRTIPRGRLGTYRVQVKARDSPEALSNFHETQADAVINVVRPPHRVERIEHRKYLDSESNLKDDSGGSDVWFHVVDPRTGGIISRNDPGWTATSSLLYFVNGNLGISAQSVGPPIAELESSRPVVLAKTDDGKDGMQAALIALAILIFALSVFGVFYICCLYRRYQDAKVSL</sequence>
<gene>
    <name evidence="1" type="ORF">CTOB1V02_LOCUS8713</name>
</gene>
<dbReference type="Gene3D" id="2.60.40.60">
    <property type="entry name" value="Cadherins"/>
    <property type="match status" value="1"/>
</dbReference>
<dbReference type="PROSITE" id="PS50268">
    <property type="entry name" value="CADHERIN_2"/>
    <property type="match status" value="1"/>
</dbReference>
<dbReference type="GO" id="GO:0005509">
    <property type="term" value="F:calcium ion binding"/>
    <property type="evidence" value="ECO:0007669"/>
    <property type="project" value="UniProtKB-UniRule"/>
</dbReference>
<evidence type="ECO:0000313" key="1">
    <source>
        <dbReference type="EMBL" id="CAD7230857.1"/>
    </source>
</evidence>
<dbReference type="GO" id="GO:0007156">
    <property type="term" value="P:homophilic cell adhesion via plasma membrane adhesion molecules"/>
    <property type="evidence" value="ECO:0007669"/>
    <property type="project" value="InterPro"/>
</dbReference>
<proteinExistence type="predicted"/>
<accession>A0A7R8WFQ7</accession>